<reference evidence="2" key="1">
    <citation type="journal article" date="2019" name="Int. J. Syst. Evol. Microbiol.">
        <title>The Global Catalogue of Microorganisms (GCM) 10K type strain sequencing project: providing services to taxonomists for standard genome sequencing and annotation.</title>
        <authorList>
            <consortium name="The Broad Institute Genomics Platform"/>
            <consortium name="The Broad Institute Genome Sequencing Center for Infectious Disease"/>
            <person name="Wu L."/>
            <person name="Ma J."/>
        </authorList>
    </citation>
    <scope>NUCLEOTIDE SEQUENCE [LARGE SCALE GENOMIC DNA]</scope>
    <source>
        <strain evidence="2">KCTC 42087</strain>
    </source>
</reference>
<evidence type="ECO:0000313" key="1">
    <source>
        <dbReference type="EMBL" id="MFC5747297.1"/>
    </source>
</evidence>
<dbReference type="RefSeq" id="WP_378282916.1">
    <property type="nucleotide sequence ID" value="NZ_JBHSON010000021.1"/>
</dbReference>
<keyword evidence="2" id="KW-1185">Reference proteome</keyword>
<organism evidence="1 2">
    <name type="scientific">Actinomadura rugatobispora</name>
    <dbReference type="NCBI Taxonomy" id="1994"/>
    <lineage>
        <taxon>Bacteria</taxon>
        <taxon>Bacillati</taxon>
        <taxon>Actinomycetota</taxon>
        <taxon>Actinomycetes</taxon>
        <taxon>Streptosporangiales</taxon>
        <taxon>Thermomonosporaceae</taxon>
        <taxon>Actinomadura</taxon>
    </lineage>
</organism>
<protein>
    <submittedName>
        <fullName evidence="1">Uncharacterized protein</fullName>
    </submittedName>
</protein>
<dbReference type="EMBL" id="JBHSON010000021">
    <property type="protein sequence ID" value="MFC5747297.1"/>
    <property type="molecule type" value="Genomic_DNA"/>
</dbReference>
<sequence length="155" mass="17125">MSESESAPDDQMIGDLIAALEKHLERLSEAVRWHDTAIGRAPSPNLLVNAGWAYGKGLTELEISGQALTMEPAFLSATIRAATGEAQRDLLRQAGDLVADVRREAEELLDSLDAALLADLPDDGRATLYDTRDWWRGYVESLHKMDDNLRFMNGD</sequence>
<accession>A0ABW0ZY36</accession>
<evidence type="ECO:0000313" key="2">
    <source>
        <dbReference type="Proteomes" id="UP001596074"/>
    </source>
</evidence>
<proteinExistence type="predicted"/>
<dbReference type="Proteomes" id="UP001596074">
    <property type="component" value="Unassembled WGS sequence"/>
</dbReference>
<comment type="caution">
    <text evidence="1">The sequence shown here is derived from an EMBL/GenBank/DDBJ whole genome shotgun (WGS) entry which is preliminary data.</text>
</comment>
<gene>
    <name evidence="1" type="ORF">ACFPZN_16845</name>
</gene>
<name>A0ABW0ZY36_9ACTN</name>